<feature type="region of interest" description="Disordered" evidence="1">
    <location>
        <begin position="630"/>
        <end position="675"/>
    </location>
</feature>
<dbReference type="PANTHER" id="PTHR22917:SF6">
    <property type="entry name" value="EG:8D8.2 PROTEIN-RELATED"/>
    <property type="match status" value="1"/>
</dbReference>
<dbReference type="EMBL" id="UIVT01000004">
    <property type="protein sequence ID" value="SVP93982.1"/>
    <property type="molecule type" value="Genomic_DNA"/>
</dbReference>
<feature type="signal peptide" evidence="2">
    <location>
        <begin position="1"/>
        <end position="25"/>
    </location>
</feature>
<feature type="compositionally biased region" description="Polar residues" evidence="1">
    <location>
        <begin position="44"/>
        <end position="64"/>
    </location>
</feature>
<feature type="compositionally biased region" description="Low complexity" evidence="1">
    <location>
        <begin position="65"/>
        <end position="85"/>
    </location>
</feature>
<feature type="region of interest" description="Disordered" evidence="1">
    <location>
        <begin position="4996"/>
        <end position="5049"/>
    </location>
</feature>
<gene>
    <name evidence="3" type="ORF">TAT_000298000</name>
    <name evidence="4" type="ORF">TAV_000298100</name>
</gene>
<dbReference type="EMBL" id="UIVS01000004">
    <property type="protein sequence ID" value="SVP94441.1"/>
    <property type="molecule type" value="Genomic_DNA"/>
</dbReference>
<feature type="compositionally biased region" description="Polar residues" evidence="1">
    <location>
        <begin position="4792"/>
        <end position="4803"/>
    </location>
</feature>
<reference evidence="4" key="1">
    <citation type="submission" date="2018-07" db="EMBL/GenBank/DDBJ databases">
        <authorList>
            <person name="Quirk P.G."/>
            <person name="Krulwich T.A."/>
        </authorList>
    </citation>
    <scope>NUCLEOTIDE SEQUENCE</scope>
    <source>
        <strain evidence="4">Anand</strain>
    </source>
</reference>
<dbReference type="VEuPathDB" id="PiroplasmaDB:TA17505"/>
<evidence type="ECO:0000313" key="3">
    <source>
        <dbReference type="EMBL" id="SVP93982.1"/>
    </source>
</evidence>
<sequence>MKRWIITLNLLFYITILNQWNGAESNPTSSSTGSPTSGTAAVDSGSTESTPAATTLTHNGTESISTTPDATQSSDTATTSATPIALDLNTSQSTNEFDYTDQNGVVTFKPNSGYVFSKVSQGTKMVWESTNNVHASLVRTKSKDNKKYLALFLTNNMFKVYQLEGNEWKDITSMRRDVTKLRFFSENDVELSSTDYTVSINYFSYEFIFNDGVKCKMIKYGDHEVWKPTDDTKFKMIKKFRLGLVTNSFFVLNESDSKQVAIKVSVDIFKTESTDEFYYIKDLDFRTYTPKPGHVFNKISHGTIDIWKSKNNLYATLICIKPEGDLKYLAMLFQDNMFKLFHEQEDKPWDNITKDRHDVTKLRFLREGDTEITSSHYTLILVDLSYTYIFNSGVTCKKITYNNTPLWSHTDDTAFASLKSLQLDLAKDKFFVKNSSDQLKELDFKTTPETQTTPITLDIEKTETTDEYSYSDQNGLVTYTPKDNHVFNKISQGTKDIWDSGDDVYSTLVMTKVDENNKYLAMLLNNNTFKLFQLENNEWTNITAKRHDITRLKFLGDNDVDLMFTDYTVTLVDLSYTYSFKSGVSCKKIKLGDDEVWSHSDDTNYADIRSFSLGLTSNKFFVKNSSDQSKELNAVTETPDEDDGADDQDDDGTIEEDDDDKSDTTSICSEFTESSSADTTDKSAVTKVTLDLNATQSTDQFDYTDKSEVITYTPKDNHVFTKVSKGTKEIWKSKNNVNGTLVMIKSDDNKKYLAILLDNNTFKLFNYDNDKWNDITKDRHDIKKLKFFGDNDAVITTSDYKVSIIDLSYQYKFNSGVKCRKIKFGDVPIWTHNEDPDYSEIKSLSLDLLLNKFFVTNTSDQTKQVSKPIITTVTLDIDKTESTDEYDYTDRIDLITYKSKDNNLFNKITQGTKEIWKSKNNILGTLVKIKTQDDGKYLVILLQNNSFVLLKLSDIPWKDITSEKHDIAKLKLFGDNDAELSKTDYKVTISYLSYKFTFNSGVKCRKIKYSDLDVWTHTDDKDFESLMSFHQDLLTNKLYVMNSSYKTKEVGIKITLDISKSKDTDQFNYLKNGNFRTYTPKPGYLFSKIVKKPLVGSGVEIWESKEDDQALKAVLIGSKKNSKYLSILIQSGTFVLLFKSGKGKNWVNVTSERPDVTKLKFLFENDIELYSSDYDRILFEPTYGYKFNDGVNCKYITYSGEFVWKHTDDPKFESILSFYLDLPNNKLFVKNSSNEIMQVGVKVTLDIKNTQDTHHYYYSKDADLVTYNPKAGYLFNKVVDGTKPVWQSQRGLYGTLVRIISKGVKYLAILMINNEFVCLKLTGLNWVDITSKRPDLKKLKFLKDNDTEITESDYEVTLENDSYTIIFDEDVKCKKITYDDRDAWNHTDDTKFSEIKSFQLGIASNQFYVTNSSDQTKQVGVKVTLDIEKTQSTDQFDYTDANGLVTYTPKSGYLINKVSNGSTNIWESKNDVYGTLVRTNTKDVNKYLAMLLTDNTFSLFKESDGTWKDITSQRFNVSNLKFLGENDTELKSSDFKVTLVDYFYTYIFNEDVNCKKIKYGDSDVWSHTDDPDFSDIKSLSLDLPTNKFSVTNQSDETKPVDVKVTLNLNSTQSTTQFDYTDENGLVTYTPKPSHIFSKVSQGTKDIWESKDDVHGTIVRSKIYDNKKFLALLLENSLFKVFHLVSGEWTEITSKRPDVTKLKFLGDNDTELTSSDYKVLLVDLLFTYLFNPGVNCRKVKYDGRDLWTHTDDQNFQSIKSLHLDLPTNKFYVTNTSDQKMQVGVKVSLDIDKTESTDDYEYLKDDDCHTFSPKPGNVFSKVSQGTTDIWESTDCVFGSLVRTKVSKDVKYLSILLTNDMFKVFHLDDNEWNDVTSMRRDITKLKFLGENNVELSKTDYTVTIVNYSYQFKFNDGVSCKMITYCDDDVWKDSDDPKYSEIRKFQLGLVSNNFFVLNASEFKKVGIKICLDIDKTESTEKYYFNDKNGLKTYTPNFGYVFNKVSDGTKDVWNSKDNIHGTLVRIMIFDNKKFLVVLLDNNTFLLFNLDDDKWKDITSDRRDVTKLKFYGENDSELKSSDYKVTLENDSFTYLFNDGVKCKMITYSDLDVWKHTDDTNYSDIKSLSLGLPTNKLYVTNTSDHSKQVDVKVTLNMEKTQSTDHFDHSKDDKFHTYTPKSDYVFNKIIKKGLLTSSVDIWESKDDLCGTLVVTKDESGLLAKDKHLAILLQNNTFVLLHSSDKGKNWNDLTSQRYDVSNLKFFDEKDNELSPSDYSVSLVNLSYQHKFNDSVNCKNITYDDITIWKNTDDKDYSEIKLLQLDLLSNKFSVMNSNDKKELKDITMVALDIQKTQSTNEFDFTEQSGVITYTAKSSHVFNKVSQGTTVIWESSNDIQCTLATITSVESVKYLSLLLKDNTFKLFKQDAGTWNDIISERHDITKLKFLGENDTELKSSDYTVTLAGDSYQYNFKDSVKCKNITFDNMPVWSHTDDQDFSEIRSFSLDLPTNKLYVTNTSDQKKQLDIKVSLDIEKTQSTDQFDFSEQNGLITYTPKDSYVFSKLVQGTKDIWESKDSVFGILVMSKTLDDQKFLAILLSDNMFTLFNEDDNEWKDLTKDRLDITNLKFLGDNDTPLKPSDLEVTLQDLSYEYKFNEDVSCNKIKYGDLDVWTHSDDTDFSDIKSFSLDLPKNKFNVTNSNDETKQVDIKVTLDVNATQSTSEFQYTEDNGVITFITKDSHVFNKVVEGTKDIWESTNNVHATLVISKTLDDVKYLALFLTNNMFTLFDLESDGTWHDITSQRLDISKLKFLGENDTPITSSHYTVSLSNLLFTYKFNTDVKCVMITYNDNPLWTHTDDPEFAEIKSLLLNLPTNKLYVTNTSDKSKQVDIKVSVDLNVTQSTNEFDFTDQNGLFTYKPKDNHVFIKISQGNTPVWQSSDGVCSNLVMTKTLYNVKFLAVLMTNNMFTLFKEDSSNWTNITSDRLDISKLKFLGDGNTELKPSDYTVSLSNFSYTYLFNSGVFCKNITYADNLLWSPTDDPEFADIKSLQLNLPTNKFSVTNLDDQTKDVDIKVLLDLDTSHSTDEFYYSDQNDVITYTPKSSHVFSKLVDGATDIWESKPGLYGSLVMSNTLDDVRFLVMLLTDNTFKLFKLSRGSWADITSEKYDLTKLKFLGENDTELKASDYEVDLVDLSYQYKFNEDAKCRNITYDDNDVWTHTYDKDFSEIKSIALDFPKNKFIITNSNDESKELTVKVDLDVNATQSTSQFDYTDQNGLVTFTPKDGFVLNKIVEGTKDIWESTDDVYGSLVMSKIVDNDKYLAILLTDNTFKVFHEESDEWHDLTNQRHDVTNLKFLGESDTEIKSSDLEVSLVDFSICYSLDNDFMCRKIMYGDDELWTHTDDAEFADIKSLSLDLPNNKFNVTNTSNNKKELDIKVTLDIANTHSTDDFDFTEHNGVTTFTPKSDHVFTKVTQSDNLIWESTNNVHATLVMNKSEDNKRFLVILLDNNMFKLFHLENNEWTDITIQKHNINKLKFFGENDTELSKSDFEVTLQDLSYEYKFNPGVNCKKITYNDNLLWNHNEDQDYSEIKSLQLDLPKNKFSVMNSNDETKEVDIKVTLDLEKTEPTNEFEYTDHNDVVTYKPKDNHVFNKVSQGTTSIWQSSDGVFGTLVMSKTSKDVKYLAMLMNDNMFKLFKEEDNKWNDITSQRSDLMKLKFLGNNDTPLIFSDFTLTLHDLSYTYTFNTGVNCRKIMYGNNDVWTHIDDPKFASLKSLSLDLPSNKLYVTNTSDQKKEVDIKVSLDINVTQSTDEFDFADQFGLITFTPKDNHVFSKVSQGSTGIWESKDSVFGILVMSKTLDDKKYLAVLLTNHSFKLFNEESGKFNDITPDRYDITKLKFLGENDAEITKSDYKVDLVDLSYEYNFNEDTKCKKITYNNSEVWNHTYDKDFSELKSIALDLPSNKFSVTNTSDQSLPVDIKVTLNIQRTESTDEYDFNDQSGLFTFIPKDNHVFIKVTEGTKDIWQSKNNLYGILVVTKTVENDKYLAMLLTNNMFLLFHQDQDGNWANITAMRHDIKKLKFLDDTNNPLSNSDYTVTIVDLSYQYKFKDGVKCHTVKLGEGDLWKHSDDSDFSEIKSFQLDLPTNKFSVTNLKDESIQLSKARVPLDIENTHSTNECHYSYDHDIHTFTPKPNYVFTKVTQGTKDVCESKTDFYGTLAKLKSMDEGNKKYLLVLQDNNTFKLFHEVSGQWHDITSKRHDLTKLKFLRDGNTEITSSDYSVGIVDYSYEYKFNTGVRCKKIKLGEEELWKHSDDTEFQSIKSFSLDLLMNKFFIKNSTDKTKQLGITVNVDIPKLLITPKFINVSQTPQPESAPTQTQTAPTSTTPTPSTTTQTPETPETPEAEATPESTSETAEATSQTSQTLQAKSTYEPVYQTLTAKSDNLFDKVSDGNTVVWESNDDVCGTMVSIKSDRKEIHLAVLLQDNDFVLVHKDNKDDTWKDVTSERADVTNLKFLDDTDTELSPSDYTVTIVDLSYEHEFNEGVICKKVTHGEDEVWSHRDDTKFSEIKKLSLDLPSNKFSITNLNDQRKELTTTFTRVSVEIKKKDPNRQYDYSKSSNFHKFTPKAGNLFTKVSKGSDVVWDSKVEYVTLVNIKTEQNHKYLSMLLQNNTFVLLQKSDNEGDWKNITSERYDIKKLKFLGDNDNPLTKNDYTTTIADCSYRFKFNTGVICKTIKYGDDDVWKHDDTNFSEITVLDLNLTNNKFSVTNNQSNSKELDYNGPITPAETTPADTSKPKLSLPKLPGSKSQTQTASTKPVPTPSGPTKNKLITLDIDKTESTDDYDYTDKNGVVTFTTKDNHVFSKLVDGTKVVWQSKPVLYGTELMYIESVKYLVVQLQDNTFKLFVHFAGIWTDITHKRYDIKKLKFLGDNDTELTSSDYKITIFRFFYTFTFNDAVKCKKITYGKDDVWKHSDDTEYSEIKKFQIGLASNESFVFNNKLKSKILDYKPETTKSKPKSETPEDDDTTPQETTDTKLPDTKESSDDSSTTPTPDNTKPVTILTVDIDKTESTDYYDYILEH</sequence>
<dbReference type="InterPro" id="IPR007480">
    <property type="entry name" value="DUF529"/>
</dbReference>
<protein>
    <submittedName>
        <fullName evidence="4">SfiI-subtelomeric related protein family member, putative</fullName>
    </submittedName>
</protein>
<evidence type="ECO:0000256" key="2">
    <source>
        <dbReference type="SAM" id="SignalP"/>
    </source>
</evidence>
<dbReference type="Pfam" id="PF04385">
    <property type="entry name" value="FAINT"/>
    <property type="match status" value="38"/>
</dbReference>
<feature type="compositionally biased region" description="Low complexity" evidence="1">
    <location>
        <begin position="27"/>
        <end position="39"/>
    </location>
</feature>
<feature type="compositionally biased region" description="Acidic residues" evidence="1">
    <location>
        <begin position="638"/>
        <end position="661"/>
    </location>
</feature>
<feature type="compositionally biased region" description="Low complexity" evidence="1">
    <location>
        <begin position="4353"/>
        <end position="4384"/>
    </location>
</feature>
<dbReference type="PANTHER" id="PTHR22917">
    <property type="entry name" value="HEMOPEXIN DOMAIN-CONTAINING PROTEIN"/>
    <property type="match status" value="1"/>
</dbReference>
<feature type="chain" id="PRO_5036335432" evidence="2">
    <location>
        <begin position="26"/>
        <end position="5066"/>
    </location>
</feature>
<organism evidence="4">
    <name type="scientific">Theileria annulata</name>
    <dbReference type="NCBI Taxonomy" id="5874"/>
    <lineage>
        <taxon>Eukaryota</taxon>
        <taxon>Sar</taxon>
        <taxon>Alveolata</taxon>
        <taxon>Apicomplexa</taxon>
        <taxon>Aconoidasida</taxon>
        <taxon>Piroplasmida</taxon>
        <taxon>Theileriidae</taxon>
        <taxon>Theileria</taxon>
    </lineage>
</organism>
<feature type="compositionally biased region" description="Basic and acidic residues" evidence="1">
    <location>
        <begin position="4996"/>
        <end position="5006"/>
    </location>
</feature>
<evidence type="ECO:0000256" key="1">
    <source>
        <dbReference type="SAM" id="MobiDB-lite"/>
    </source>
</evidence>
<dbReference type="VEuPathDB" id="PiroplasmaDB:TA11415"/>
<feature type="compositionally biased region" description="Basic and acidic residues" evidence="1">
    <location>
        <begin position="5018"/>
        <end position="5029"/>
    </location>
</feature>
<feature type="region of interest" description="Disordered" evidence="1">
    <location>
        <begin position="4353"/>
        <end position="4414"/>
    </location>
</feature>
<feature type="region of interest" description="Disordered" evidence="1">
    <location>
        <begin position="24"/>
        <end position="85"/>
    </location>
</feature>
<keyword evidence="2" id="KW-0732">Signal</keyword>
<feature type="compositionally biased region" description="Low complexity" evidence="1">
    <location>
        <begin position="4390"/>
        <end position="4410"/>
    </location>
</feature>
<dbReference type="VEuPathDB" id="PiroplasmaDB:TA16050"/>
<name>A0A3B0NDL5_THEAN</name>
<dbReference type="InterPro" id="IPR051298">
    <property type="entry name" value="Heme_transport/Cell_adhesion"/>
</dbReference>
<proteinExistence type="predicted"/>
<feature type="region of interest" description="Disordered" evidence="1">
    <location>
        <begin position="4755"/>
        <end position="4814"/>
    </location>
</feature>
<accession>A0A3B0NDL5</accession>
<feature type="compositionally biased region" description="Low complexity" evidence="1">
    <location>
        <begin position="5031"/>
        <end position="5043"/>
    </location>
</feature>
<feature type="compositionally biased region" description="Polar residues" evidence="1">
    <location>
        <begin position="666"/>
        <end position="675"/>
    </location>
</feature>
<dbReference type="VEuPathDB" id="PiroplasmaDB:TA09775"/>
<evidence type="ECO:0000313" key="4">
    <source>
        <dbReference type="EMBL" id="SVP94441.1"/>
    </source>
</evidence>